<dbReference type="RefSeq" id="WP_057625622.1">
    <property type="nucleotide sequence ID" value="NZ_LKHV02000001.1"/>
</dbReference>
<evidence type="ECO:0000313" key="2">
    <source>
        <dbReference type="EMBL" id="MCS5708808.1"/>
    </source>
</evidence>
<proteinExistence type="predicted"/>
<dbReference type="EMBL" id="LKHV01000025">
    <property type="protein sequence ID" value="KRG17194.1"/>
    <property type="molecule type" value="Genomic_DNA"/>
</dbReference>
<reference evidence="2" key="3">
    <citation type="submission" date="2021-06" db="EMBL/GenBank/DDBJ databases">
        <title>Genomic Description and Analysis of Intracellular Bacteria, Candidatus Berkiella cookevillensis and Candidatus Berkiella aquae.</title>
        <authorList>
            <person name="Kidane D.T."/>
            <person name="Mehari Y.T."/>
            <person name="Rice F.C."/>
            <person name="Arivett B.A."/>
            <person name="Farone A.L."/>
            <person name="Berk S.G."/>
            <person name="Farone M.B."/>
        </authorList>
    </citation>
    <scope>NUCLEOTIDE SEQUENCE</scope>
    <source>
        <strain evidence="2">CC99</strain>
    </source>
</reference>
<dbReference type="OrthoDB" id="583051at2"/>
<reference evidence="1" key="1">
    <citation type="submission" date="2015-09" db="EMBL/GenBank/DDBJ databases">
        <title>Draft Genome Sequences of Two Novel Amoeba-resistant Intranuclear Bacteria, Candidatus Berkiella cookevillensis and Candidatus Berkiella aquae.</title>
        <authorList>
            <person name="Mehari Y.T."/>
            <person name="Arivett B.A."/>
            <person name="Farone A.L."/>
            <person name="Gunderson J.H."/>
            <person name="Farone M.B."/>
        </authorList>
    </citation>
    <scope>NUCLEOTIDE SEQUENCE [LARGE SCALE GENOMIC DNA]</scope>
    <source>
        <strain evidence="1">CC99</strain>
    </source>
</reference>
<evidence type="ECO:0000313" key="3">
    <source>
        <dbReference type="Proteomes" id="UP000051494"/>
    </source>
</evidence>
<sequence>MHLTEEEKNRCLNDPDYLINKFYQNIKFCMAQHKAACSGDIIKAHTISKKYLKFICDDEKKVYLTKASRFNNKNLIAYKLGAISKASIFTGFCANHDKKLFTSFENHSLVPSRQQIYDISFRTLCREYFYKKTI</sequence>
<accession>A0A0Q9YI24</accession>
<dbReference type="Proteomes" id="UP000051494">
    <property type="component" value="Unassembled WGS sequence"/>
</dbReference>
<dbReference type="EMBL" id="LKHV02000001">
    <property type="protein sequence ID" value="MCS5708808.1"/>
    <property type="molecule type" value="Genomic_DNA"/>
</dbReference>
<comment type="caution">
    <text evidence="1">The sequence shown here is derived from an EMBL/GenBank/DDBJ whole genome shotgun (WGS) entry which is preliminary data.</text>
</comment>
<organism evidence="1">
    <name type="scientific">Candidatus Berkiella cookevillensis</name>
    <dbReference type="NCBI Taxonomy" id="437022"/>
    <lineage>
        <taxon>Bacteria</taxon>
        <taxon>Pseudomonadati</taxon>
        <taxon>Pseudomonadota</taxon>
        <taxon>Gammaproteobacteria</taxon>
        <taxon>Candidatus Berkiellales</taxon>
        <taxon>Candidatus Berkiellaceae</taxon>
        <taxon>Candidatus Berkiella</taxon>
    </lineage>
</organism>
<protein>
    <submittedName>
        <fullName evidence="1">Uncharacterized protein</fullName>
    </submittedName>
</protein>
<gene>
    <name evidence="2" type="ORF">CC99x_007810</name>
    <name evidence="1" type="ORF">CC99x_02543</name>
</gene>
<name>A0A0Q9YI24_9GAMM</name>
<keyword evidence="3" id="KW-1185">Reference proteome</keyword>
<evidence type="ECO:0000313" key="1">
    <source>
        <dbReference type="EMBL" id="KRG17194.1"/>
    </source>
</evidence>
<reference evidence="2" key="2">
    <citation type="journal article" date="2016" name="Genome Announc.">
        <title>Draft Genome Sequences of Two Novel Amoeba-Resistant Intranuclear Bacteria, 'Candidatus Berkiella cookevillensis' and 'Candidatus Berkiella aquae'.</title>
        <authorList>
            <person name="Mehari Y.T."/>
            <person name="Arivett B.A."/>
            <person name="Farone A.L."/>
            <person name="Gunderson J.H."/>
            <person name="Farone M.B."/>
        </authorList>
    </citation>
    <scope>NUCLEOTIDE SEQUENCE</scope>
    <source>
        <strain evidence="2">CC99</strain>
    </source>
</reference>
<dbReference type="AlphaFoldDB" id="A0A0Q9YI24"/>